<proteinExistence type="predicted"/>
<comment type="caution">
    <text evidence="1">The sequence shown here is derived from an EMBL/GenBank/DDBJ whole genome shotgun (WGS) entry which is preliminary data.</text>
</comment>
<protein>
    <submittedName>
        <fullName evidence="1">Uncharacterized protein</fullName>
    </submittedName>
</protein>
<keyword evidence="2" id="KW-1185">Reference proteome</keyword>
<name>A0AAV7W602_PLEWA</name>
<organism evidence="1 2">
    <name type="scientific">Pleurodeles waltl</name>
    <name type="common">Iberian ribbed newt</name>
    <dbReference type="NCBI Taxonomy" id="8319"/>
    <lineage>
        <taxon>Eukaryota</taxon>
        <taxon>Metazoa</taxon>
        <taxon>Chordata</taxon>
        <taxon>Craniata</taxon>
        <taxon>Vertebrata</taxon>
        <taxon>Euteleostomi</taxon>
        <taxon>Amphibia</taxon>
        <taxon>Batrachia</taxon>
        <taxon>Caudata</taxon>
        <taxon>Salamandroidea</taxon>
        <taxon>Salamandridae</taxon>
        <taxon>Pleurodelinae</taxon>
        <taxon>Pleurodeles</taxon>
    </lineage>
</organism>
<dbReference type="EMBL" id="JANPWB010000002">
    <property type="protein sequence ID" value="KAJ1208386.1"/>
    <property type="molecule type" value="Genomic_DNA"/>
</dbReference>
<evidence type="ECO:0000313" key="1">
    <source>
        <dbReference type="EMBL" id="KAJ1208386.1"/>
    </source>
</evidence>
<sequence length="94" mass="10208">MPAAGVSHFAPAPGERSLCRAFLVLGRLPFICSRSPDRALWAGSQLRVQIQLSEEFCMWRVGSGGQQAEARDIHARLKPHFGSGCVIITADTSQ</sequence>
<reference evidence="1" key="1">
    <citation type="journal article" date="2022" name="bioRxiv">
        <title>Sequencing and chromosome-scale assembly of the giantPleurodeles waltlgenome.</title>
        <authorList>
            <person name="Brown T."/>
            <person name="Elewa A."/>
            <person name="Iarovenko S."/>
            <person name="Subramanian E."/>
            <person name="Araus A.J."/>
            <person name="Petzold A."/>
            <person name="Susuki M."/>
            <person name="Suzuki K.-i.T."/>
            <person name="Hayashi T."/>
            <person name="Toyoda A."/>
            <person name="Oliveira C."/>
            <person name="Osipova E."/>
            <person name="Leigh N.D."/>
            <person name="Simon A."/>
            <person name="Yun M.H."/>
        </authorList>
    </citation>
    <scope>NUCLEOTIDE SEQUENCE</scope>
    <source>
        <strain evidence="1">20211129_DDA</strain>
        <tissue evidence="1">Liver</tissue>
    </source>
</reference>
<dbReference type="AlphaFoldDB" id="A0AAV7W602"/>
<gene>
    <name evidence="1" type="ORF">NDU88_003772</name>
</gene>
<evidence type="ECO:0000313" key="2">
    <source>
        <dbReference type="Proteomes" id="UP001066276"/>
    </source>
</evidence>
<accession>A0AAV7W602</accession>
<dbReference type="Proteomes" id="UP001066276">
    <property type="component" value="Chromosome 1_2"/>
</dbReference>